<dbReference type="AlphaFoldDB" id="A0AAD5CKU6"/>
<dbReference type="PANTHER" id="PTHR31832">
    <property type="entry name" value="B-BOX ZINC FINGER PROTEIN 22"/>
    <property type="match status" value="1"/>
</dbReference>
<keyword evidence="7" id="KW-0804">Transcription</keyword>
<proteinExistence type="predicted"/>
<keyword evidence="12" id="KW-1185">Reference proteome</keyword>
<evidence type="ECO:0000256" key="4">
    <source>
        <dbReference type="ARBA" id="ARBA00022771"/>
    </source>
</evidence>
<keyword evidence="6" id="KW-0805">Transcription regulation</keyword>
<dbReference type="SMART" id="SM00336">
    <property type="entry name" value="BBOX"/>
    <property type="match status" value="2"/>
</dbReference>
<evidence type="ECO:0000256" key="9">
    <source>
        <dbReference type="PROSITE-ProRule" id="PRU00024"/>
    </source>
</evidence>
<keyword evidence="8" id="KW-0539">Nucleus</keyword>
<comment type="caution">
    <text evidence="11">The sequence shown here is derived from an EMBL/GenBank/DDBJ whole genome shotgun (WGS) entry which is preliminary data.</text>
</comment>
<dbReference type="EMBL" id="JAMZMK010007700">
    <property type="protein sequence ID" value="KAI7743672.1"/>
    <property type="molecule type" value="Genomic_DNA"/>
</dbReference>
<dbReference type="InterPro" id="IPR000315">
    <property type="entry name" value="Znf_B-box"/>
</dbReference>
<gene>
    <name evidence="11" type="ORF">M8C21_004120</name>
</gene>
<protein>
    <recommendedName>
        <fullName evidence="10">B box-type domain-containing protein</fullName>
    </recommendedName>
</protein>
<dbReference type="GO" id="GO:0005634">
    <property type="term" value="C:nucleus"/>
    <property type="evidence" value="ECO:0007669"/>
    <property type="project" value="UniProtKB-SubCell"/>
</dbReference>
<dbReference type="SUPFAM" id="SSF57845">
    <property type="entry name" value="B-box zinc-binding domain"/>
    <property type="match status" value="1"/>
</dbReference>
<keyword evidence="2" id="KW-0479">Metal-binding</keyword>
<dbReference type="GO" id="GO:0009640">
    <property type="term" value="P:photomorphogenesis"/>
    <property type="evidence" value="ECO:0007669"/>
    <property type="project" value="TreeGrafter"/>
</dbReference>
<keyword evidence="5" id="KW-0862">Zinc</keyword>
<dbReference type="Pfam" id="PF00643">
    <property type="entry name" value="zf-B_box"/>
    <property type="match status" value="1"/>
</dbReference>
<evidence type="ECO:0000256" key="8">
    <source>
        <dbReference type="ARBA" id="ARBA00023242"/>
    </source>
</evidence>
<dbReference type="Proteomes" id="UP001206925">
    <property type="component" value="Unassembled WGS sequence"/>
</dbReference>
<feature type="domain" description="B box-type" evidence="10">
    <location>
        <begin position="1"/>
        <end position="47"/>
    </location>
</feature>
<dbReference type="GO" id="GO:0006355">
    <property type="term" value="P:regulation of DNA-templated transcription"/>
    <property type="evidence" value="ECO:0007669"/>
    <property type="project" value="TreeGrafter"/>
</dbReference>
<organism evidence="11 12">
    <name type="scientific">Ambrosia artemisiifolia</name>
    <name type="common">Common ragweed</name>
    <dbReference type="NCBI Taxonomy" id="4212"/>
    <lineage>
        <taxon>Eukaryota</taxon>
        <taxon>Viridiplantae</taxon>
        <taxon>Streptophyta</taxon>
        <taxon>Embryophyta</taxon>
        <taxon>Tracheophyta</taxon>
        <taxon>Spermatophyta</taxon>
        <taxon>Magnoliopsida</taxon>
        <taxon>eudicotyledons</taxon>
        <taxon>Gunneridae</taxon>
        <taxon>Pentapetalae</taxon>
        <taxon>asterids</taxon>
        <taxon>campanulids</taxon>
        <taxon>Asterales</taxon>
        <taxon>Asteraceae</taxon>
        <taxon>Asteroideae</taxon>
        <taxon>Heliantheae alliance</taxon>
        <taxon>Heliantheae</taxon>
        <taxon>Ambrosia</taxon>
    </lineage>
</organism>
<dbReference type="InterPro" id="IPR051979">
    <property type="entry name" value="B-box_zinc_finger"/>
</dbReference>
<evidence type="ECO:0000313" key="12">
    <source>
        <dbReference type="Proteomes" id="UP001206925"/>
    </source>
</evidence>
<evidence type="ECO:0000313" key="11">
    <source>
        <dbReference type="EMBL" id="KAI7743672.1"/>
    </source>
</evidence>
<dbReference type="InterPro" id="IPR049808">
    <property type="entry name" value="CONSTANS-like_Bbox1"/>
</dbReference>
<comment type="subcellular location">
    <subcellularLocation>
        <location evidence="1">Nucleus</location>
    </subcellularLocation>
</comment>
<dbReference type="Gene3D" id="3.30.160.60">
    <property type="entry name" value="Classic Zinc Finger"/>
    <property type="match status" value="1"/>
</dbReference>
<evidence type="ECO:0000256" key="1">
    <source>
        <dbReference type="ARBA" id="ARBA00004123"/>
    </source>
</evidence>
<dbReference type="CDD" id="cd19821">
    <property type="entry name" value="Bbox1_BBX-like"/>
    <property type="match status" value="1"/>
</dbReference>
<evidence type="ECO:0000256" key="5">
    <source>
        <dbReference type="ARBA" id="ARBA00022833"/>
    </source>
</evidence>
<feature type="domain" description="B box-type" evidence="10">
    <location>
        <begin position="53"/>
        <end position="100"/>
    </location>
</feature>
<evidence type="ECO:0000256" key="3">
    <source>
        <dbReference type="ARBA" id="ARBA00022737"/>
    </source>
</evidence>
<evidence type="ECO:0000256" key="2">
    <source>
        <dbReference type="ARBA" id="ARBA00022723"/>
    </source>
</evidence>
<dbReference type="PROSITE" id="PS50119">
    <property type="entry name" value="ZF_BBOX"/>
    <property type="match status" value="2"/>
</dbReference>
<accession>A0AAD5CKU6</accession>
<dbReference type="GO" id="GO:0008270">
    <property type="term" value="F:zinc ion binding"/>
    <property type="evidence" value="ECO:0007669"/>
    <property type="project" value="UniProtKB-KW"/>
</dbReference>
<evidence type="ECO:0000259" key="10">
    <source>
        <dbReference type="PROSITE" id="PS50119"/>
    </source>
</evidence>
<evidence type="ECO:0000256" key="7">
    <source>
        <dbReference type="ARBA" id="ARBA00023163"/>
    </source>
</evidence>
<name>A0AAD5CKU6_AMBAR</name>
<reference evidence="11" key="1">
    <citation type="submission" date="2022-06" db="EMBL/GenBank/DDBJ databases">
        <title>Uncovering the hologenomic basis of an extraordinary plant invasion.</title>
        <authorList>
            <person name="Bieker V.C."/>
            <person name="Martin M.D."/>
            <person name="Gilbert T."/>
            <person name="Hodgins K."/>
            <person name="Battlay P."/>
            <person name="Petersen B."/>
            <person name="Wilson J."/>
        </authorList>
    </citation>
    <scope>NUCLEOTIDE SEQUENCE</scope>
    <source>
        <strain evidence="11">AA19_3_7</strain>
        <tissue evidence="11">Leaf</tissue>
    </source>
</reference>
<sequence>MKINCDVCNKHQAFVFCPADDAALCAACDHRVHHANIVAGKHPRFSLLPPSPTDSPLCDICQDKKALLFCQQDRAILCKDCDAAIHKVNEHTTNHSRFLLTGVKLSSEVLSPATENGVVPDQKPVTVKKSVDVPAPAWKHVVKSFGVPKVNGSGHGSTVPSCISDYLIEPLPGWHVEDFLDSPPIFTKVDEDNQLAKFWDEELRNGSMNGSFSLETMGIWVPQAPPPAAPLPPPLAPPHYNSYQNQFYSNMGFESHMINGSSPFFAPMNLNTITRSNGKREFDGFTVPQISTPMTASFKRSRTLM</sequence>
<evidence type="ECO:0000256" key="6">
    <source>
        <dbReference type="ARBA" id="ARBA00023015"/>
    </source>
</evidence>
<dbReference type="PANTHER" id="PTHR31832:SF52">
    <property type="entry name" value="B-BOX ZINC FINGER PROTEIN 21"/>
    <property type="match status" value="1"/>
</dbReference>
<keyword evidence="4 9" id="KW-0863">Zinc-finger</keyword>
<keyword evidence="3" id="KW-0677">Repeat</keyword>